<evidence type="ECO:0000313" key="2">
    <source>
        <dbReference type="Proteomes" id="UP000005463"/>
    </source>
</evidence>
<sequence>MTFAPVIVPPEFSKPVLVSVVSPDASSLPPALSVVPDVVTDNAPETEPMVPPWFVTVCAATVVSCVAAIVPPAFVNAPATSIFAVFADTVPCELSNVPACVFSAPAAVSLPWVLSSACETVSAMSPVDVPIWPARLLSVAAVADSPVAPTSLPPSFDTVRVADNVNASDDDPIWPPALTRSPVWICAPRTAVILPLELSIVSLATMSSLAELTVPPAFVRDCVARSVVSPAADPIVPAALPMLFAVTDRPLPPTIAPD</sequence>
<protein>
    <submittedName>
        <fullName evidence="1">Uncharacterized protein</fullName>
    </submittedName>
</protein>
<evidence type="ECO:0000313" key="1">
    <source>
        <dbReference type="EMBL" id="EDT03860.1"/>
    </source>
</evidence>
<gene>
    <name evidence="1" type="ORF">BamIOP4010DRAFT_2592</name>
</gene>
<name>B1FEY2_9BURK</name>
<proteinExistence type="predicted"/>
<dbReference type="Proteomes" id="UP000005463">
    <property type="component" value="Unassembled WGS sequence"/>
</dbReference>
<accession>B1FEY2</accession>
<comment type="caution">
    <text evidence="1">The sequence shown here is derived from an EMBL/GenBank/DDBJ whole genome shotgun (WGS) entry which is preliminary data.</text>
</comment>
<organism evidence="1 2">
    <name type="scientific">Burkholderia ambifaria IOP40-10</name>
    <dbReference type="NCBI Taxonomy" id="396596"/>
    <lineage>
        <taxon>Bacteria</taxon>
        <taxon>Pseudomonadati</taxon>
        <taxon>Pseudomonadota</taxon>
        <taxon>Betaproteobacteria</taxon>
        <taxon>Burkholderiales</taxon>
        <taxon>Burkholderiaceae</taxon>
        <taxon>Burkholderia</taxon>
        <taxon>Burkholderia cepacia complex</taxon>
    </lineage>
</organism>
<dbReference type="AlphaFoldDB" id="B1FEY2"/>
<reference evidence="1 2" key="1">
    <citation type="submission" date="2008-03" db="EMBL/GenBank/DDBJ databases">
        <title>Sequencing of the draft genome and assembly of Burkholderia ambifaria IOP40-10.</title>
        <authorList>
            <consortium name="US DOE Joint Genome Institute (JGI-PGF)"/>
            <person name="Copeland A."/>
            <person name="Lucas S."/>
            <person name="Lapidus A."/>
            <person name="Glavina del Rio T."/>
            <person name="Dalin E."/>
            <person name="Tice H."/>
            <person name="Bruce D."/>
            <person name="Goodwin L."/>
            <person name="Pitluck S."/>
            <person name="Larimer F."/>
            <person name="Land M.L."/>
            <person name="Hauser L."/>
            <person name="Tiedje J."/>
            <person name="Richardson P."/>
        </authorList>
    </citation>
    <scope>NUCLEOTIDE SEQUENCE [LARGE SCALE GENOMIC DNA]</scope>
    <source>
        <strain evidence="1 2">IOP40-10</strain>
    </source>
</reference>
<dbReference type="EMBL" id="ABLC01000055">
    <property type="protein sequence ID" value="EDT03860.1"/>
    <property type="molecule type" value="Genomic_DNA"/>
</dbReference>